<name>A0A1G2C908_9BACT</name>
<comment type="caution">
    <text evidence="2">The sequence shown here is derived from an EMBL/GenBank/DDBJ whole genome shotgun (WGS) entry which is preliminary data.</text>
</comment>
<proteinExistence type="predicted"/>
<reference evidence="2 3" key="1">
    <citation type="journal article" date="2016" name="Nat. Commun.">
        <title>Thousands of microbial genomes shed light on interconnected biogeochemical processes in an aquifer system.</title>
        <authorList>
            <person name="Anantharaman K."/>
            <person name="Brown C.T."/>
            <person name="Hug L.A."/>
            <person name="Sharon I."/>
            <person name="Castelle C.J."/>
            <person name="Probst A.J."/>
            <person name="Thomas B.C."/>
            <person name="Singh A."/>
            <person name="Wilkins M.J."/>
            <person name="Karaoz U."/>
            <person name="Brodie E.L."/>
            <person name="Williams K.H."/>
            <person name="Hubbard S.S."/>
            <person name="Banfield J.F."/>
        </authorList>
    </citation>
    <scope>NUCLEOTIDE SEQUENCE [LARGE SCALE GENOMIC DNA]</scope>
</reference>
<dbReference type="AlphaFoldDB" id="A0A1G2C908"/>
<sequence>MGKKRGLQVEDPDVVKETASRVLSQHEQTVGMGETGGPKRKMDALEPDAFAFFNAAAEDGLAPKHFVSLEALRAVAVKQDKPLSQEQFGAYYGADAQAPQSVMECSVCGKPAVARVWAIASKGAIVADRDSAEGKPLLVGTFVKRYNAKTGEPIAMVGCGSPARTDSCLMFLREVKETRDGVDGAGNNVKVPVLFTDRYNRPKRLPSLPYAKVMEEIASETTRRAERQNDEQSRLTRLGGLVNRERTTGQSPYRFDPKTPRGQRRDGGTTPHDRGR</sequence>
<feature type="region of interest" description="Disordered" evidence="1">
    <location>
        <begin position="1"/>
        <end position="41"/>
    </location>
</feature>
<evidence type="ECO:0000313" key="3">
    <source>
        <dbReference type="Proteomes" id="UP000176349"/>
    </source>
</evidence>
<feature type="compositionally biased region" description="Basic and acidic residues" evidence="1">
    <location>
        <begin position="221"/>
        <end position="234"/>
    </location>
</feature>
<gene>
    <name evidence="2" type="ORF">A2128_01320</name>
</gene>
<accession>A0A1G2C908</accession>
<dbReference type="Proteomes" id="UP000176349">
    <property type="component" value="Unassembled WGS sequence"/>
</dbReference>
<organism evidence="2 3">
    <name type="scientific">Candidatus Liptonbacteria bacterium GWC1_60_9</name>
    <dbReference type="NCBI Taxonomy" id="1798645"/>
    <lineage>
        <taxon>Bacteria</taxon>
        <taxon>Candidatus Liptoniibacteriota</taxon>
    </lineage>
</organism>
<protein>
    <submittedName>
        <fullName evidence="2">Uncharacterized protein</fullName>
    </submittedName>
</protein>
<feature type="compositionally biased region" description="Basic and acidic residues" evidence="1">
    <location>
        <begin position="255"/>
        <end position="276"/>
    </location>
</feature>
<evidence type="ECO:0000313" key="2">
    <source>
        <dbReference type="EMBL" id="OGY97140.1"/>
    </source>
</evidence>
<feature type="region of interest" description="Disordered" evidence="1">
    <location>
        <begin position="219"/>
        <end position="276"/>
    </location>
</feature>
<evidence type="ECO:0000256" key="1">
    <source>
        <dbReference type="SAM" id="MobiDB-lite"/>
    </source>
</evidence>
<dbReference type="EMBL" id="MHKV01000021">
    <property type="protein sequence ID" value="OGY97140.1"/>
    <property type="molecule type" value="Genomic_DNA"/>
</dbReference>